<keyword evidence="17" id="KW-1185">Reference proteome</keyword>
<evidence type="ECO:0000256" key="4">
    <source>
        <dbReference type="ARBA" id="ARBA00022475"/>
    </source>
</evidence>
<keyword evidence="4" id="KW-1003">Cell membrane</keyword>
<protein>
    <recommendedName>
        <fullName evidence="3">histidine kinase</fullName>
        <ecNumber evidence="3">2.7.13.3</ecNumber>
    </recommendedName>
</protein>
<dbReference type="Pfam" id="PF06580">
    <property type="entry name" value="His_kinase"/>
    <property type="match status" value="1"/>
</dbReference>
<proteinExistence type="predicted"/>
<evidence type="ECO:0000259" key="15">
    <source>
        <dbReference type="SMART" id="SM00065"/>
    </source>
</evidence>
<keyword evidence="9 16" id="KW-0418">Kinase</keyword>
<dbReference type="SMART" id="SM00065">
    <property type="entry name" value="GAF"/>
    <property type="match status" value="1"/>
</dbReference>
<dbReference type="RefSeq" id="WP_132874003.1">
    <property type="nucleotide sequence ID" value="NZ_SMGG01000005.1"/>
</dbReference>
<evidence type="ECO:0000256" key="7">
    <source>
        <dbReference type="ARBA" id="ARBA00022692"/>
    </source>
</evidence>
<dbReference type="SUPFAM" id="SSF55781">
    <property type="entry name" value="GAF domain-like"/>
    <property type="match status" value="1"/>
</dbReference>
<keyword evidence="13 14" id="KW-0472">Membrane</keyword>
<evidence type="ECO:0000256" key="10">
    <source>
        <dbReference type="ARBA" id="ARBA00022840"/>
    </source>
</evidence>
<dbReference type="InterPro" id="IPR011620">
    <property type="entry name" value="Sig_transdc_His_kinase_LytS_TM"/>
</dbReference>
<evidence type="ECO:0000256" key="5">
    <source>
        <dbReference type="ARBA" id="ARBA00022553"/>
    </source>
</evidence>
<dbReference type="GO" id="GO:0000155">
    <property type="term" value="F:phosphorelay sensor kinase activity"/>
    <property type="evidence" value="ECO:0007669"/>
    <property type="project" value="InterPro"/>
</dbReference>
<dbReference type="AlphaFoldDB" id="A0A4R1K6I5"/>
<evidence type="ECO:0000256" key="6">
    <source>
        <dbReference type="ARBA" id="ARBA00022679"/>
    </source>
</evidence>
<evidence type="ECO:0000256" key="12">
    <source>
        <dbReference type="ARBA" id="ARBA00023012"/>
    </source>
</evidence>
<keyword evidence="12" id="KW-0902">Two-component regulatory system</keyword>
<name>A0A4R1K6I5_9BACT</name>
<accession>A0A4R1K6I5</accession>
<feature type="transmembrane region" description="Helical" evidence="14">
    <location>
        <begin position="102"/>
        <end position="125"/>
    </location>
</feature>
<evidence type="ECO:0000256" key="11">
    <source>
        <dbReference type="ARBA" id="ARBA00022989"/>
    </source>
</evidence>
<evidence type="ECO:0000256" key="8">
    <source>
        <dbReference type="ARBA" id="ARBA00022741"/>
    </source>
</evidence>
<evidence type="ECO:0000313" key="17">
    <source>
        <dbReference type="Proteomes" id="UP000294614"/>
    </source>
</evidence>
<feature type="transmembrane region" description="Helical" evidence="14">
    <location>
        <begin position="171"/>
        <end position="191"/>
    </location>
</feature>
<organism evidence="16 17">
    <name type="scientific">Seleniivibrio woodruffii</name>
    <dbReference type="NCBI Taxonomy" id="1078050"/>
    <lineage>
        <taxon>Bacteria</taxon>
        <taxon>Pseudomonadati</taxon>
        <taxon>Deferribacterota</taxon>
        <taxon>Deferribacteres</taxon>
        <taxon>Deferribacterales</taxon>
        <taxon>Geovibrionaceae</taxon>
        <taxon>Seleniivibrio</taxon>
    </lineage>
</organism>
<feature type="transmembrane region" description="Helical" evidence="14">
    <location>
        <begin position="137"/>
        <end position="159"/>
    </location>
</feature>
<dbReference type="EMBL" id="SMGG01000005">
    <property type="protein sequence ID" value="TCK59846.1"/>
    <property type="molecule type" value="Genomic_DNA"/>
</dbReference>
<feature type="transmembrane region" description="Helical" evidence="14">
    <location>
        <begin position="5"/>
        <end position="21"/>
    </location>
</feature>
<evidence type="ECO:0000256" key="14">
    <source>
        <dbReference type="SAM" id="Phobius"/>
    </source>
</evidence>
<dbReference type="InterPro" id="IPR029016">
    <property type="entry name" value="GAF-like_dom_sf"/>
</dbReference>
<comment type="subcellular location">
    <subcellularLocation>
        <location evidence="2">Cell membrane</location>
        <topology evidence="2">Multi-pass membrane protein</topology>
    </subcellularLocation>
</comment>
<dbReference type="PANTHER" id="PTHR34220:SF10">
    <property type="entry name" value="SENSOR HISTIDINE KINASE BTSS"/>
    <property type="match status" value="1"/>
</dbReference>
<keyword evidence="10" id="KW-0067">ATP-binding</keyword>
<dbReference type="GO" id="GO:0071555">
    <property type="term" value="P:cell wall organization"/>
    <property type="evidence" value="ECO:0007669"/>
    <property type="project" value="InterPro"/>
</dbReference>
<sequence length="557" mass="60859">MEIMFGLIQEMSVFAVAAYLFSKTPAFRPLSAGLLKPLDNISVYLFFTAITIMGTYLGLHVNGAIANTRAIGAVMAGLLAGPWMGLAVGITGGLHRFMLGGFTASACGISTTAEGLIGGLVFLWFRRKGQPDGIFNFKTAFATTFISEMVQMAIILIFAKPFSEAWELVQIIALPMMFANAAGAGLFVSIFKDSKNALDSYGAEFSRKALNIANKTLPVLSKGFNEQSAQTLAGVILSETGVGAVAITDRTHVMAFKGIDADHHLPQSNISSRKTLDCINSGEVIFIDGITEHYTCAIHENCPLGSALIVPLVLEKEVIGTIKMYEPKNRRFLGFNQSFGEGIAEVLSTQLMLSKYEEQKRLLTEAELKLMQAQVNPHFLFNTLNTIGAVVRSQPEKAKELINHLSIFFRSNLKRSSETATLAEEIEHIRSYLVIEEARFSDRLKVEIDIDDTLRQVAMPAFTIQPIVENAIKHGLSNILGDALIKITARAEDGRCIIRVEDNAGIWCESGKSRNGIGMNSVDTRIKNMFGGEYGLSVRCLEGSFTIVEIHLPVSKL</sequence>
<evidence type="ECO:0000256" key="9">
    <source>
        <dbReference type="ARBA" id="ARBA00022777"/>
    </source>
</evidence>
<keyword evidence="5" id="KW-0597">Phosphoprotein</keyword>
<comment type="caution">
    <text evidence="16">The sequence shown here is derived from an EMBL/GenBank/DDBJ whole genome shotgun (WGS) entry which is preliminary data.</text>
</comment>
<comment type="catalytic activity">
    <reaction evidence="1">
        <text>ATP + protein L-histidine = ADP + protein N-phospho-L-histidine.</text>
        <dbReference type="EC" id="2.7.13.3"/>
    </reaction>
</comment>
<evidence type="ECO:0000256" key="1">
    <source>
        <dbReference type="ARBA" id="ARBA00000085"/>
    </source>
</evidence>
<dbReference type="Pfam" id="PF07694">
    <property type="entry name" value="5TM-5TMR_LYT"/>
    <property type="match status" value="1"/>
</dbReference>
<dbReference type="InterPro" id="IPR003018">
    <property type="entry name" value="GAF"/>
</dbReference>
<dbReference type="PANTHER" id="PTHR34220">
    <property type="entry name" value="SENSOR HISTIDINE KINASE YPDA"/>
    <property type="match status" value="1"/>
</dbReference>
<dbReference type="GO" id="GO:0005524">
    <property type="term" value="F:ATP binding"/>
    <property type="evidence" value="ECO:0007669"/>
    <property type="project" value="UniProtKB-KW"/>
</dbReference>
<evidence type="ECO:0000313" key="16">
    <source>
        <dbReference type="EMBL" id="TCK59846.1"/>
    </source>
</evidence>
<dbReference type="InterPro" id="IPR036890">
    <property type="entry name" value="HATPase_C_sf"/>
</dbReference>
<feature type="transmembrane region" description="Helical" evidence="14">
    <location>
        <begin position="71"/>
        <end position="90"/>
    </location>
</feature>
<keyword evidence="7 14" id="KW-0812">Transmembrane</keyword>
<dbReference type="Gene3D" id="3.30.450.40">
    <property type="match status" value="1"/>
</dbReference>
<dbReference type="SUPFAM" id="SSF55874">
    <property type="entry name" value="ATPase domain of HSP90 chaperone/DNA topoisomerase II/histidine kinase"/>
    <property type="match status" value="1"/>
</dbReference>
<evidence type="ECO:0000256" key="2">
    <source>
        <dbReference type="ARBA" id="ARBA00004651"/>
    </source>
</evidence>
<dbReference type="Pfam" id="PF01590">
    <property type="entry name" value="GAF"/>
    <property type="match status" value="1"/>
</dbReference>
<feature type="domain" description="GAF" evidence="15">
    <location>
        <begin position="223"/>
        <end position="361"/>
    </location>
</feature>
<evidence type="ECO:0000256" key="13">
    <source>
        <dbReference type="ARBA" id="ARBA00023136"/>
    </source>
</evidence>
<dbReference type="OrthoDB" id="2514702at2"/>
<keyword evidence="11 14" id="KW-1133">Transmembrane helix</keyword>
<evidence type="ECO:0000256" key="3">
    <source>
        <dbReference type="ARBA" id="ARBA00012438"/>
    </source>
</evidence>
<reference evidence="16 17" key="1">
    <citation type="submission" date="2019-03" db="EMBL/GenBank/DDBJ databases">
        <title>Genomic Encyclopedia of Type Strains, Phase IV (KMG-IV): sequencing the most valuable type-strain genomes for metagenomic binning, comparative biology and taxonomic classification.</title>
        <authorList>
            <person name="Goeker M."/>
        </authorList>
    </citation>
    <scope>NUCLEOTIDE SEQUENCE [LARGE SCALE GENOMIC DNA]</scope>
    <source>
        <strain evidence="16 17">DSM 24984</strain>
    </source>
</reference>
<dbReference type="InterPro" id="IPR010559">
    <property type="entry name" value="Sig_transdc_His_kin_internal"/>
</dbReference>
<keyword evidence="8" id="KW-0547">Nucleotide-binding</keyword>
<dbReference type="InterPro" id="IPR050640">
    <property type="entry name" value="Bact_2-comp_sensor_kinase"/>
</dbReference>
<dbReference type="Gene3D" id="1.10.1760.20">
    <property type="match status" value="1"/>
</dbReference>
<keyword evidence="6" id="KW-0808">Transferase</keyword>
<dbReference type="GO" id="GO:0005886">
    <property type="term" value="C:plasma membrane"/>
    <property type="evidence" value="ECO:0007669"/>
    <property type="project" value="UniProtKB-SubCell"/>
</dbReference>
<gene>
    <name evidence="16" type="ORF">C8D98_2013</name>
</gene>
<dbReference type="EC" id="2.7.13.3" evidence="3"/>
<dbReference type="Proteomes" id="UP000294614">
    <property type="component" value="Unassembled WGS sequence"/>
</dbReference>
<feature type="transmembrane region" description="Helical" evidence="14">
    <location>
        <begin position="41"/>
        <end position="59"/>
    </location>
</feature>
<dbReference type="Gene3D" id="3.30.565.10">
    <property type="entry name" value="Histidine kinase-like ATPase, C-terminal domain"/>
    <property type="match status" value="1"/>
</dbReference>